<dbReference type="EMBL" id="LLZG01000409">
    <property type="protein sequence ID" value="KUL21371.1"/>
    <property type="molecule type" value="Genomic_DNA"/>
</dbReference>
<gene>
    <name evidence="1" type="ORF">ADL12_44885</name>
</gene>
<name>A0A117MK06_9ACTN</name>
<sequence>MSSHLHHKTLGRRSPSRLLSVTAVLALGVAGWGVPGAVQPEPADAATDTGWNLGKYLGVWNYDQPNRESMRNIAELRCPAAQPDCPSPVPGSTPGSAVQIPQIGWILFSKESDGRIVGRTDRGCTYRFKAQSDSLQLDPPSQHCFNRVINSGYTLTRWSVTVSGRHEKETIAGVSHGPNGDYAFVLDRGARTKVEPEPWGKVAKRFTGRWAYVPADRSRLINMVTYRSVGPDGSMQVSQAHQRGLVAMTVKPDRAVVARTADGCRWTLAVRGNTAELNPPGQVCQRPGETVTVDFWQVASDGKEQASIMSGVVRRDGLNSSFVLNVGALARR</sequence>
<accession>A0A117MK06</accession>
<dbReference type="AlphaFoldDB" id="A0A117MK06"/>
<evidence type="ECO:0000313" key="2">
    <source>
        <dbReference type="Proteomes" id="UP000053923"/>
    </source>
</evidence>
<comment type="caution">
    <text evidence="1">The sequence shown here is derived from an EMBL/GenBank/DDBJ whole genome shotgun (WGS) entry which is preliminary data.</text>
</comment>
<protein>
    <submittedName>
        <fullName evidence="1">Uncharacterized protein</fullName>
    </submittedName>
</protein>
<proteinExistence type="predicted"/>
<reference evidence="2" key="1">
    <citation type="submission" date="2015-10" db="EMBL/GenBank/DDBJ databases">
        <authorList>
            <person name="Ju K.-S."/>
            <person name="Doroghazi J.R."/>
            <person name="Metcalf W.W."/>
        </authorList>
    </citation>
    <scope>NUCLEOTIDE SEQUENCE [LARGE SCALE GENOMIC DNA]</scope>
    <source>
        <strain evidence="2">NRRL 3151</strain>
    </source>
</reference>
<dbReference type="Proteomes" id="UP000053923">
    <property type="component" value="Unassembled WGS sequence"/>
</dbReference>
<evidence type="ECO:0000313" key="1">
    <source>
        <dbReference type="EMBL" id="KUL21371.1"/>
    </source>
</evidence>
<keyword evidence="2" id="KW-1185">Reference proteome</keyword>
<organism evidence="1 2">
    <name type="scientific">Streptomyces regalis</name>
    <dbReference type="NCBI Taxonomy" id="68262"/>
    <lineage>
        <taxon>Bacteria</taxon>
        <taxon>Bacillati</taxon>
        <taxon>Actinomycetota</taxon>
        <taxon>Actinomycetes</taxon>
        <taxon>Kitasatosporales</taxon>
        <taxon>Streptomycetaceae</taxon>
        <taxon>Streptomyces</taxon>
    </lineage>
</organism>